<keyword evidence="3" id="KW-1185">Reference proteome</keyword>
<dbReference type="Gene3D" id="1.10.10.10">
    <property type="entry name" value="Winged helix-like DNA-binding domain superfamily/Winged helix DNA-binding domain"/>
    <property type="match status" value="1"/>
</dbReference>
<dbReference type="AlphaFoldDB" id="A0A9E7NCB9"/>
<gene>
    <name evidence="2" type="ORF">NGM29_05585</name>
</gene>
<accession>A0A9E7NCB9</accession>
<dbReference type="GeneID" id="73289497"/>
<name>A0A9E7NCB9_9EURY</name>
<evidence type="ECO:0000256" key="1">
    <source>
        <dbReference type="SAM" id="MobiDB-lite"/>
    </source>
</evidence>
<evidence type="ECO:0000313" key="3">
    <source>
        <dbReference type="Proteomes" id="UP001056855"/>
    </source>
</evidence>
<organism evidence="2 3">
    <name type="scientific">Natronosalvus rutilus</name>
    <dbReference type="NCBI Taxonomy" id="2953753"/>
    <lineage>
        <taxon>Archaea</taxon>
        <taxon>Methanobacteriati</taxon>
        <taxon>Methanobacteriota</taxon>
        <taxon>Stenosarchaea group</taxon>
        <taxon>Halobacteria</taxon>
        <taxon>Halobacteriales</taxon>
        <taxon>Natrialbaceae</taxon>
        <taxon>Natronosalvus</taxon>
    </lineage>
</organism>
<dbReference type="EMBL" id="CP100355">
    <property type="protein sequence ID" value="UTF54741.1"/>
    <property type="molecule type" value="Genomic_DNA"/>
</dbReference>
<evidence type="ECO:0000313" key="2">
    <source>
        <dbReference type="EMBL" id="UTF54741.1"/>
    </source>
</evidence>
<dbReference type="InterPro" id="IPR036388">
    <property type="entry name" value="WH-like_DNA-bd_sf"/>
</dbReference>
<feature type="compositionally biased region" description="Polar residues" evidence="1">
    <location>
        <begin position="90"/>
        <end position="99"/>
    </location>
</feature>
<reference evidence="2" key="1">
    <citation type="submission" date="2022-06" db="EMBL/GenBank/DDBJ databases">
        <title>Diverse halophilic archaea isolated from saline environments.</title>
        <authorList>
            <person name="Cui H.-L."/>
        </authorList>
    </citation>
    <scope>NUCLEOTIDE SEQUENCE</scope>
    <source>
        <strain evidence="2">WLHS1</strain>
    </source>
</reference>
<sequence length="107" mass="12036">MRDDGAWMDPSDRPILVELATHLGWVTPESLSLNLPYSASHVTKRCRTFEMHDLVVAHDEATAYRISRLGRRLLFENTSIAEGTEDGNERNATGETTLEFTDETLGE</sequence>
<dbReference type="Proteomes" id="UP001056855">
    <property type="component" value="Chromosome"/>
</dbReference>
<protein>
    <submittedName>
        <fullName evidence="2">Uncharacterized protein</fullName>
    </submittedName>
</protein>
<dbReference type="KEGG" id="sawl:NGM29_05585"/>
<proteinExistence type="predicted"/>
<dbReference type="RefSeq" id="WP_254159447.1">
    <property type="nucleotide sequence ID" value="NZ_CP100355.1"/>
</dbReference>
<feature type="region of interest" description="Disordered" evidence="1">
    <location>
        <begin position="80"/>
        <end position="107"/>
    </location>
</feature>